<feature type="active site" evidence="9">
    <location>
        <position position="136"/>
    </location>
</feature>
<reference evidence="12 13" key="1">
    <citation type="submission" date="2019-12" db="EMBL/GenBank/DDBJ databases">
        <title>Whole-genome analyses of novel actinobacteria.</title>
        <authorList>
            <person name="Sahin N."/>
            <person name="Saygin H."/>
        </authorList>
    </citation>
    <scope>NUCLEOTIDE SEQUENCE [LARGE SCALE GENOMIC DNA]</scope>
    <source>
        <strain evidence="12 13">KC615</strain>
    </source>
</reference>
<keyword evidence="4 9" id="KW-0808">Transferase</keyword>
<dbReference type="EMBL" id="WUUL01000008">
    <property type="protein sequence ID" value="MXQ54511.1"/>
    <property type="molecule type" value="Genomic_DNA"/>
</dbReference>
<evidence type="ECO:0000256" key="6">
    <source>
        <dbReference type="ARBA" id="ARBA00022777"/>
    </source>
</evidence>
<comment type="catalytic activity">
    <reaction evidence="9">
        <text>4-CDP-2-C-methyl-D-erythritol + ATP = 4-CDP-2-C-methyl-D-erythritol 2-phosphate + ADP + H(+)</text>
        <dbReference type="Rhea" id="RHEA:18437"/>
        <dbReference type="ChEBI" id="CHEBI:15378"/>
        <dbReference type="ChEBI" id="CHEBI:30616"/>
        <dbReference type="ChEBI" id="CHEBI:57823"/>
        <dbReference type="ChEBI" id="CHEBI:57919"/>
        <dbReference type="ChEBI" id="CHEBI:456216"/>
        <dbReference type="EC" id="2.7.1.148"/>
    </reaction>
</comment>
<name>A0A6I4VVD1_9BACL</name>
<evidence type="ECO:0000256" key="8">
    <source>
        <dbReference type="ARBA" id="ARBA00032554"/>
    </source>
</evidence>
<dbReference type="FunFam" id="3.30.70.890:FF:000006">
    <property type="entry name" value="4-diphosphocytidyl-2-C-methyl-D-erythritol kinase"/>
    <property type="match status" value="1"/>
</dbReference>
<dbReference type="FunFam" id="3.30.230.10:FF:000029">
    <property type="entry name" value="4-diphosphocytidyl-2-C-methyl-D-erythritol kinase"/>
    <property type="match status" value="1"/>
</dbReference>
<dbReference type="SUPFAM" id="SSF55060">
    <property type="entry name" value="GHMP Kinase, C-terminal domain"/>
    <property type="match status" value="1"/>
</dbReference>
<dbReference type="InterPro" id="IPR014721">
    <property type="entry name" value="Ribsml_uS5_D2-typ_fold_subgr"/>
</dbReference>
<dbReference type="NCBIfam" id="TIGR00154">
    <property type="entry name" value="ispE"/>
    <property type="match status" value="1"/>
</dbReference>
<dbReference type="Pfam" id="PF00288">
    <property type="entry name" value="GHMP_kinases_N"/>
    <property type="match status" value="1"/>
</dbReference>
<evidence type="ECO:0000256" key="2">
    <source>
        <dbReference type="ARBA" id="ARBA00012052"/>
    </source>
</evidence>
<dbReference type="AlphaFoldDB" id="A0A6I4VVD1"/>
<evidence type="ECO:0000256" key="7">
    <source>
        <dbReference type="ARBA" id="ARBA00022840"/>
    </source>
</evidence>
<keyword evidence="6 9" id="KW-0418">Kinase</keyword>
<sequence>MFISEKAPAKINLTLDALYKRADGYHELEMVMTSVDLADRIDLLSIPSSAILLESSSGLVPQDEKNLAYMAANLLRKKMGIRRGVAIRIDKKVPVAAGLAGGSSDAAATLRGLNRLWGLGLSLRELAEIGSEIGSDVPYCVYGNTALAKGRGERLQVLPTPPACWVVLAKPTQGVSTADVFGALKVDKVKRRPKTSQMIDALYRQDYGAITRLMGNVLEPITMHMEPDVRKLKEKMYQFGADGVLMSGSGPTVFALVDRESRAKRMVNSLKGFCPQVFAVRMLGNLNKTKQNVIVQA</sequence>
<keyword evidence="5 9" id="KW-0547">Nucleotide-binding</keyword>
<dbReference type="RefSeq" id="WP_160801871.1">
    <property type="nucleotide sequence ID" value="NZ_WUUL01000008.1"/>
</dbReference>
<dbReference type="EC" id="2.7.1.148" evidence="2 9"/>
<dbReference type="InterPro" id="IPR020568">
    <property type="entry name" value="Ribosomal_Su5_D2-typ_SF"/>
</dbReference>
<dbReference type="UniPathway" id="UPA00056">
    <property type="reaction ID" value="UER00094"/>
</dbReference>
<dbReference type="HAMAP" id="MF_00061">
    <property type="entry name" value="IspE"/>
    <property type="match status" value="1"/>
</dbReference>
<dbReference type="GO" id="GO:0050515">
    <property type="term" value="F:4-(cytidine 5'-diphospho)-2-C-methyl-D-erythritol kinase activity"/>
    <property type="evidence" value="ECO:0007669"/>
    <property type="project" value="UniProtKB-UniRule"/>
</dbReference>
<keyword evidence="7 9" id="KW-0067">ATP-binding</keyword>
<dbReference type="NCBIfam" id="NF011202">
    <property type="entry name" value="PRK14608.1"/>
    <property type="match status" value="1"/>
</dbReference>
<comment type="function">
    <text evidence="9">Catalyzes the phosphorylation of the position 2 hydroxy group of 4-diphosphocytidyl-2C-methyl-D-erythritol.</text>
</comment>
<evidence type="ECO:0000256" key="4">
    <source>
        <dbReference type="ARBA" id="ARBA00022679"/>
    </source>
</evidence>
<feature type="active site" evidence="9">
    <location>
        <position position="10"/>
    </location>
</feature>
<keyword evidence="13" id="KW-1185">Reference proteome</keyword>
<evidence type="ECO:0000256" key="3">
    <source>
        <dbReference type="ARBA" id="ARBA00017473"/>
    </source>
</evidence>
<dbReference type="Pfam" id="PF08544">
    <property type="entry name" value="GHMP_kinases_C"/>
    <property type="match status" value="1"/>
</dbReference>
<gene>
    <name evidence="9" type="primary">ispE</name>
    <name evidence="12" type="ORF">GSM42_12460</name>
</gene>
<comment type="pathway">
    <text evidence="9">Isoprenoid biosynthesis; isopentenyl diphosphate biosynthesis via DXP pathway; isopentenyl diphosphate from 1-deoxy-D-xylulose 5-phosphate: step 3/6.</text>
</comment>
<dbReference type="PIRSF" id="PIRSF010376">
    <property type="entry name" value="IspE"/>
    <property type="match status" value="1"/>
</dbReference>
<evidence type="ECO:0000313" key="12">
    <source>
        <dbReference type="EMBL" id="MXQ54511.1"/>
    </source>
</evidence>
<dbReference type="GO" id="GO:0005524">
    <property type="term" value="F:ATP binding"/>
    <property type="evidence" value="ECO:0007669"/>
    <property type="project" value="UniProtKB-UniRule"/>
</dbReference>
<dbReference type="Proteomes" id="UP000430692">
    <property type="component" value="Unassembled WGS sequence"/>
</dbReference>
<evidence type="ECO:0000259" key="11">
    <source>
        <dbReference type="Pfam" id="PF08544"/>
    </source>
</evidence>
<dbReference type="GO" id="GO:0019288">
    <property type="term" value="P:isopentenyl diphosphate biosynthetic process, methylerythritol 4-phosphate pathway"/>
    <property type="evidence" value="ECO:0007669"/>
    <property type="project" value="UniProtKB-UniRule"/>
</dbReference>
<evidence type="ECO:0000256" key="5">
    <source>
        <dbReference type="ARBA" id="ARBA00022741"/>
    </source>
</evidence>
<dbReference type="InterPro" id="IPR036554">
    <property type="entry name" value="GHMP_kinase_C_sf"/>
</dbReference>
<dbReference type="SUPFAM" id="SSF54211">
    <property type="entry name" value="Ribosomal protein S5 domain 2-like"/>
    <property type="match status" value="1"/>
</dbReference>
<comment type="similarity">
    <text evidence="1 9">Belongs to the GHMP kinase family. IspE subfamily.</text>
</comment>
<dbReference type="InterPro" id="IPR004424">
    <property type="entry name" value="IspE"/>
</dbReference>
<evidence type="ECO:0000256" key="9">
    <source>
        <dbReference type="HAMAP-Rule" id="MF_00061"/>
    </source>
</evidence>
<proteinExistence type="inferred from homology"/>
<dbReference type="InterPro" id="IPR013750">
    <property type="entry name" value="GHMP_kinase_C_dom"/>
</dbReference>
<dbReference type="PANTHER" id="PTHR43527:SF2">
    <property type="entry name" value="4-DIPHOSPHOCYTIDYL-2-C-METHYL-D-ERYTHRITOL KINASE, CHLOROPLASTIC"/>
    <property type="match status" value="1"/>
</dbReference>
<evidence type="ECO:0000259" key="10">
    <source>
        <dbReference type="Pfam" id="PF00288"/>
    </source>
</evidence>
<dbReference type="Gene3D" id="3.30.230.10">
    <property type="match status" value="1"/>
</dbReference>
<evidence type="ECO:0000313" key="13">
    <source>
        <dbReference type="Proteomes" id="UP000430692"/>
    </source>
</evidence>
<feature type="binding site" evidence="9">
    <location>
        <begin position="94"/>
        <end position="104"/>
    </location>
    <ligand>
        <name>ATP</name>
        <dbReference type="ChEBI" id="CHEBI:30616"/>
    </ligand>
</feature>
<feature type="domain" description="GHMP kinase N-terminal" evidence="10">
    <location>
        <begin position="66"/>
        <end position="143"/>
    </location>
</feature>
<evidence type="ECO:0000256" key="1">
    <source>
        <dbReference type="ARBA" id="ARBA00009684"/>
    </source>
</evidence>
<dbReference type="GO" id="GO:0016114">
    <property type="term" value="P:terpenoid biosynthetic process"/>
    <property type="evidence" value="ECO:0007669"/>
    <property type="project" value="UniProtKB-UniRule"/>
</dbReference>
<accession>A0A6I4VVD1</accession>
<feature type="domain" description="GHMP kinase C-terminal" evidence="11">
    <location>
        <begin position="198"/>
        <end position="275"/>
    </location>
</feature>
<organism evidence="12 13">
    <name type="scientific">Shimazuella alba</name>
    <dbReference type="NCBI Taxonomy" id="2690964"/>
    <lineage>
        <taxon>Bacteria</taxon>
        <taxon>Bacillati</taxon>
        <taxon>Bacillota</taxon>
        <taxon>Bacilli</taxon>
        <taxon>Bacillales</taxon>
        <taxon>Thermoactinomycetaceae</taxon>
        <taxon>Shimazuella</taxon>
    </lineage>
</organism>
<protein>
    <recommendedName>
        <fullName evidence="3 9">4-diphosphocytidyl-2-C-methyl-D-erythritol kinase</fullName>
        <shortName evidence="9">CMK</shortName>
        <ecNumber evidence="2 9">2.7.1.148</ecNumber>
    </recommendedName>
    <alternativeName>
        <fullName evidence="8 9">4-(cytidine-5'-diphospho)-2-C-methyl-D-erythritol kinase</fullName>
    </alternativeName>
</protein>
<keyword evidence="9" id="KW-0414">Isoprene biosynthesis</keyword>
<dbReference type="Gene3D" id="3.30.70.890">
    <property type="entry name" value="GHMP kinase, C-terminal domain"/>
    <property type="match status" value="1"/>
</dbReference>
<comment type="caution">
    <text evidence="12">The sequence shown here is derived from an EMBL/GenBank/DDBJ whole genome shotgun (WGS) entry which is preliminary data.</text>
</comment>
<dbReference type="InterPro" id="IPR006204">
    <property type="entry name" value="GHMP_kinase_N_dom"/>
</dbReference>
<dbReference type="PANTHER" id="PTHR43527">
    <property type="entry name" value="4-DIPHOSPHOCYTIDYL-2-C-METHYL-D-ERYTHRITOL KINASE, CHLOROPLASTIC"/>
    <property type="match status" value="1"/>
</dbReference>